<dbReference type="Proteomes" id="UP000606786">
    <property type="component" value="Unassembled WGS sequence"/>
</dbReference>
<evidence type="ECO:0000313" key="1">
    <source>
        <dbReference type="EMBL" id="CAD6995456.1"/>
    </source>
</evidence>
<accession>A0A811UBL0</accession>
<evidence type="ECO:0000313" key="2">
    <source>
        <dbReference type="Proteomes" id="UP000606786"/>
    </source>
</evidence>
<reference evidence="1" key="1">
    <citation type="submission" date="2020-11" db="EMBL/GenBank/DDBJ databases">
        <authorList>
            <person name="Whitehead M."/>
        </authorList>
    </citation>
    <scope>NUCLEOTIDE SEQUENCE</scope>
    <source>
        <strain evidence="1">EGII</strain>
    </source>
</reference>
<proteinExistence type="predicted"/>
<protein>
    <submittedName>
        <fullName evidence="1">(Mediterranean fruit fly) hypothetical protein</fullName>
    </submittedName>
</protein>
<dbReference type="EMBL" id="CAJHJT010000001">
    <property type="protein sequence ID" value="CAD6995456.1"/>
    <property type="molecule type" value="Genomic_DNA"/>
</dbReference>
<keyword evidence="2" id="KW-1185">Reference proteome</keyword>
<gene>
    <name evidence="1" type="ORF">CCAP1982_LOCUS4171</name>
</gene>
<dbReference type="AlphaFoldDB" id="A0A811UBL0"/>
<comment type="caution">
    <text evidence="1">The sequence shown here is derived from an EMBL/GenBank/DDBJ whole genome shotgun (WGS) entry which is preliminary data.</text>
</comment>
<organism evidence="1 2">
    <name type="scientific">Ceratitis capitata</name>
    <name type="common">Mediterranean fruit fly</name>
    <name type="synonym">Tephritis capitata</name>
    <dbReference type="NCBI Taxonomy" id="7213"/>
    <lineage>
        <taxon>Eukaryota</taxon>
        <taxon>Metazoa</taxon>
        <taxon>Ecdysozoa</taxon>
        <taxon>Arthropoda</taxon>
        <taxon>Hexapoda</taxon>
        <taxon>Insecta</taxon>
        <taxon>Pterygota</taxon>
        <taxon>Neoptera</taxon>
        <taxon>Endopterygota</taxon>
        <taxon>Diptera</taxon>
        <taxon>Brachycera</taxon>
        <taxon>Muscomorpha</taxon>
        <taxon>Tephritoidea</taxon>
        <taxon>Tephritidae</taxon>
        <taxon>Ceratitis</taxon>
        <taxon>Ceratitis</taxon>
    </lineage>
</organism>
<name>A0A811UBL0_CERCA</name>
<sequence length="109" mass="12384">MKKCNCPKVAKSHATVIYRKKCKQKSYNWRTWYHPIFATTNPNKPGKIRLVWDAAAPLHDILIKLRVGQVDMSDNIAEMLEVETCTLNVSYGLKMTAVNMSRACTSGRP</sequence>